<keyword evidence="5" id="KW-0472">Membrane</keyword>
<dbReference type="Pfam" id="PF13445">
    <property type="entry name" value="zf-RING_UBOX"/>
    <property type="match status" value="2"/>
</dbReference>
<gene>
    <name evidence="7" type="ORF">CAEBREN_10036</name>
</gene>
<dbReference type="eggNOG" id="KOG4185">
    <property type="taxonomic scope" value="Eukaryota"/>
</dbReference>
<accession>G0PB04</accession>
<dbReference type="InterPro" id="IPR027370">
    <property type="entry name" value="Znf-RING_euk"/>
</dbReference>
<reference evidence="8" key="1">
    <citation type="submission" date="2011-07" db="EMBL/GenBank/DDBJ databases">
        <authorList>
            <consortium name="Caenorhabditis brenneri Sequencing and Analysis Consortium"/>
            <person name="Wilson R.K."/>
        </authorList>
    </citation>
    <scope>NUCLEOTIDE SEQUENCE [LARGE SCALE GENOMIC DNA]</scope>
    <source>
        <strain evidence="8">PB2801</strain>
    </source>
</reference>
<dbReference type="STRING" id="135651.G0PB04"/>
<dbReference type="PROSITE" id="PS50089">
    <property type="entry name" value="ZF_RING_2"/>
    <property type="match status" value="2"/>
</dbReference>
<feature type="transmembrane region" description="Helical" evidence="5">
    <location>
        <begin position="437"/>
        <end position="456"/>
    </location>
</feature>
<protein>
    <recommendedName>
        <fullName evidence="6">RING-type domain-containing protein</fullName>
    </recommendedName>
</protein>
<feature type="domain" description="RING-type" evidence="6">
    <location>
        <begin position="266"/>
        <end position="312"/>
    </location>
</feature>
<feature type="transmembrane region" description="Helical" evidence="5">
    <location>
        <begin position="187"/>
        <end position="206"/>
    </location>
</feature>
<dbReference type="InterPro" id="IPR017907">
    <property type="entry name" value="Znf_RING_CS"/>
</dbReference>
<dbReference type="InterPro" id="IPR013083">
    <property type="entry name" value="Znf_RING/FYVE/PHD"/>
</dbReference>
<feature type="transmembrane region" description="Helical" evidence="5">
    <location>
        <begin position="88"/>
        <end position="113"/>
    </location>
</feature>
<keyword evidence="2 4" id="KW-0863">Zinc-finger</keyword>
<dbReference type="PROSITE" id="PS00518">
    <property type="entry name" value="ZF_RING_1"/>
    <property type="match status" value="2"/>
</dbReference>
<evidence type="ECO:0000256" key="1">
    <source>
        <dbReference type="ARBA" id="ARBA00022723"/>
    </source>
</evidence>
<organism evidence="8">
    <name type="scientific">Caenorhabditis brenneri</name>
    <name type="common">Nematode worm</name>
    <dbReference type="NCBI Taxonomy" id="135651"/>
    <lineage>
        <taxon>Eukaryota</taxon>
        <taxon>Metazoa</taxon>
        <taxon>Ecdysozoa</taxon>
        <taxon>Nematoda</taxon>
        <taxon>Chromadorea</taxon>
        <taxon>Rhabditida</taxon>
        <taxon>Rhabditina</taxon>
        <taxon>Rhabditomorpha</taxon>
        <taxon>Rhabditoidea</taxon>
        <taxon>Rhabditidae</taxon>
        <taxon>Peloderinae</taxon>
        <taxon>Caenorhabditis</taxon>
    </lineage>
</organism>
<feature type="transmembrane region" description="Helical" evidence="5">
    <location>
        <begin position="21"/>
        <end position="39"/>
    </location>
</feature>
<evidence type="ECO:0000256" key="4">
    <source>
        <dbReference type="PROSITE-ProRule" id="PRU00175"/>
    </source>
</evidence>
<evidence type="ECO:0000256" key="5">
    <source>
        <dbReference type="SAM" id="Phobius"/>
    </source>
</evidence>
<dbReference type="Proteomes" id="UP000008068">
    <property type="component" value="Unassembled WGS sequence"/>
</dbReference>
<dbReference type="SMART" id="SM00184">
    <property type="entry name" value="RING"/>
    <property type="match status" value="2"/>
</dbReference>
<dbReference type="InterPro" id="IPR001841">
    <property type="entry name" value="Znf_RING"/>
</dbReference>
<keyword evidence="5" id="KW-1133">Transmembrane helix</keyword>
<keyword evidence="3" id="KW-0862">Zinc</keyword>
<dbReference type="InterPro" id="IPR052667">
    <property type="entry name" value="E3_ubiquitin-ligase_RING"/>
</dbReference>
<keyword evidence="8" id="KW-1185">Reference proteome</keyword>
<evidence type="ECO:0000256" key="2">
    <source>
        <dbReference type="ARBA" id="ARBA00022771"/>
    </source>
</evidence>
<evidence type="ECO:0000313" key="7">
    <source>
        <dbReference type="EMBL" id="EGT50050.1"/>
    </source>
</evidence>
<dbReference type="PANTHER" id="PTHR47156:SF7">
    <property type="entry name" value="RING-TYPE DOMAIN-CONTAINING PROTEIN"/>
    <property type="match status" value="1"/>
</dbReference>
<evidence type="ECO:0000256" key="3">
    <source>
        <dbReference type="ARBA" id="ARBA00022833"/>
    </source>
</evidence>
<dbReference type="InParanoid" id="G0PB04"/>
<dbReference type="Gene3D" id="3.30.40.10">
    <property type="entry name" value="Zinc/RING finger domain, C3HC4 (zinc finger)"/>
    <property type="match status" value="2"/>
</dbReference>
<sequence>MPLETPIRIPSVTIPDLVHCLHVLAVPILTLIGLIYLIFSEFTIVKFATAGAIFFSWLVTCCVVICFEKCVKGSNHDRDLLAECRRSLMIGCAFGYLVSWIPRLVVYTIPLIFPYDDEVICYTIFVCLPCISLLWAAFVAHYKDRCDVIYQKNHKLPWIIIVINIFVLLINIRLGMMYGYAEDMKKIWYTNIAFFPITTACMVEFCQVWSGSLKVMSGPVPVPNANVPRAPVPAPAPLVLNIANEEAAKLVAPTSTFEEIDPRLECKICMSEFDDVKTPRMLKECGHSLCESCADNLLEKSKGQHLFCPFCQKVTVVNVGLQYKNVLNTGTNHTNSVRANVLFGLGLALLFSWIPRIFVWFYSIVEYNDALIVYLIFVSLPITLALWTMFVHRAADVYKIKYQKRTVFIVLITNTSLFLASIPFAMIYHWYYAKVAIIFTHAMFFLIGTVCMMDFVHVWSGNFEVIDLPVSTNINARKEIEPLVARFPKSTVPFEENDSRFECKICMSEFDDVKIPRMLKECGHSLCEGCADNLLEKSKGQHLFCPFCQKVTIVNGPASMLPKNFTIADMIDERKNKRAIEKSPV</sequence>
<feature type="transmembrane region" description="Helical" evidence="5">
    <location>
        <begin position="341"/>
        <end position="365"/>
    </location>
</feature>
<feature type="transmembrane region" description="Helical" evidence="5">
    <location>
        <begin position="371"/>
        <end position="395"/>
    </location>
</feature>
<dbReference type="AlphaFoldDB" id="G0PB04"/>
<dbReference type="OrthoDB" id="111250at2759"/>
<keyword evidence="5" id="KW-0812">Transmembrane</keyword>
<feature type="transmembrane region" description="Helical" evidence="5">
    <location>
        <begin position="45"/>
        <end position="67"/>
    </location>
</feature>
<proteinExistence type="predicted"/>
<evidence type="ECO:0000313" key="8">
    <source>
        <dbReference type="Proteomes" id="UP000008068"/>
    </source>
</evidence>
<dbReference type="EMBL" id="GL380195">
    <property type="protein sequence ID" value="EGT50050.1"/>
    <property type="molecule type" value="Genomic_DNA"/>
</dbReference>
<dbReference type="HOGENOM" id="CLU_026040_0_0_1"/>
<feature type="transmembrane region" description="Helical" evidence="5">
    <location>
        <begin position="407"/>
        <end position="431"/>
    </location>
</feature>
<name>G0PB04_CAEBE</name>
<dbReference type="GO" id="GO:0008270">
    <property type="term" value="F:zinc ion binding"/>
    <property type="evidence" value="ECO:0007669"/>
    <property type="project" value="UniProtKB-KW"/>
</dbReference>
<evidence type="ECO:0000259" key="6">
    <source>
        <dbReference type="PROSITE" id="PS50089"/>
    </source>
</evidence>
<keyword evidence="1" id="KW-0479">Metal-binding</keyword>
<feature type="transmembrane region" description="Helical" evidence="5">
    <location>
        <begin position="158"/>
        <end position="181"/>
    </location>
</feature>
<feature type="domain" description="RING-type" evidence="6">
    <location>
        <begin position="503"/>
        <end position="549"/>
    </location>
</feature>
<dbReference type="SUPFAM" id="SSF57850">
    <property type="entry name" value="RING/U-box"/>
    <property type="match status" value="2"/>
</dbReference>
<feature type="transmembrane region" description="Helical" evidence="5">
    <location>
        <begin position="119"/>
        <end position="138"/>
    </location>
</feature>
<dbReference type="PANTHER" id="PTHR47156">
    <property type="entry name" value="PROTEIN CBG20824"/>
    <property type="match status" value="1"/>
</dbReference>